<dbReference type="AlphaFoldDB" id="A0A3B0RCN5"/>
<dbReference type="InterPro" id="IPR058163">
    <property type="entry name" value="LysR-type_TF_proteobact-type"/>
</dbReference>
<accession>A0A3B0RCN5</accession>
<dbReference type="PROSITE" id="PS50931">
    <property type="entry name" value="HTH_LYSR"/>
    <property type="match status" value="1"/>
</dbReference>
<evidence type="ECO:0000313" key="6">
    <source>
        <dbReference type="EMBL" id="VAV86676.1"/>
    </source>
</evidence>
<dbReference type="InterPro" id="IPR005119">
    <property type="entry name" value="LysR_subst-bd"/>
</dbReference>
<dbReference type="GO" id="GO:0043565">
    <property type="term" value="F:sequence-specific DNA binding"/>
    <property type="evidence" value="ECO:0007669"/>
    <property type="project" value="TreeGrafter"/>
</dbReference>
<evidence type="ECO:0000256" key="3">
    <source>
        <dbReference type="ARBA" id="ARBA00023125"/>
    </source>
</evidence>
<dbReference type="PRINTS" id="PR00039">
    <property type="entry name" value="HTHLYSR"/>
</dbReference>
<keyword evidence="4" id="KW-0804">Transcription</keyword>
<evidence type="ECO:0000256" key="2">
    <source>
        <dbReference type="ARBA" id="ARBA00023015"/>
    </source>
</evidence>
<dbReference type="FunFam" id="1.10.10.10:FF:000001">
    <property type="entry name" value="LysR family transcriptional regulator"/>
    <property type="match status" value="1"/>
</dbReference>
<evidence type="ECO:0000256" key="1">
    <source>
        <dbReference type="ARBA" id="ARBA00009437"/>
    </source>
</evidence>
<evidence type="ECO:0000259" key="5">
    <source>
        <dbReference type="PROSITE" id="PS50931"/>
    </source>
</evidence>
<dbReference type="Gene3D" id="3.40.190.290">
    <property type="match status" value="1"/>
</dbReference>
<dbReference type="SUPFAM" id="SSF46785">
    <property type="entry name" value="Winged helix' DNA-binding domain"/>
    <property type="match status" value="1"/>
</dbReference>
<comment type="similarity">
    <text evidence="1">Belongs to the LysR transcriptional regulatory family.</text>
</comment>
<protein>
    <recommendedName>
        <fullName evidence="5">HTH lysR-type domain-containing protein</fullName>
    </recommendedName>
</protein>
<keyword evidence="2" id="KW-0805">Transcription regulation</keyword>
<reference evidence="6" key="1">
    <citation type="submission" date="2018-06" db="EMBL/GenBank/DDBJ databases">
        <authorList>
            <person name="Zhirakovskaya E."/>
        </authorList>
    </citation>
    <scope>NUCLEOTIDE SEQUENCE</scope>
</reference>
<dbReference type="InterPro" id="IPR036390">
    <property type="entry name" value="WH_DNA-bd_sf"/>
</dbReference>
<dbReference type="InterPro" id="IPR000847">
    <property type="entry name" value="LysR_HTH_N"/>
</dbReference>
<proteinExistence type="inferred from homology"/>
<dbReference type="Pfam" id="PF03466">
    <property type="entry name" value="LysR_substrate"/>
    <property type="match status" value="1"/>
</dbReference>
<dbReference type="GO" id="GO:0003700">
    <property type="term" value="F:DNA-binding transcription factor activity"/>
    <property type="evidence" value="ECO:0007669"/>
    <property type="project" value="InterPro"/>
</dbReference>
<dbReference type="Gene3D" id="1.10.10.10">
    <property type="entry name" value="Winged helix-like DNA-binding domain superfamily/Winged helix DNA-binding domain"/>
    <property type="match status" value="1"/>
</dbReference>
<dbReference type="PANTHER" id="PTHR30537">
    <property type="entry name" value="HTH-TYPE TRANSCRIPTIONAL REGULATOR"/>
    <property type="match status" value="1"/>
</dbReference>
<organism evidence="6">
    <name type="scientific">hydrothermal vent metagenome</name>
    <dbReference type="NCBI Taxonomy" id="652676"/>
    <lineage>
        <taxon>unclassified sequences</taxon>
        <taxon>metagenomes</taxon>
        <taxon>ecological metagenomes</taxon>
    </lineage>
</organism>
<dbReference type="SUPFAM" id="SSF53850">
    <property type="entry name" value="Periplasmic binding protein-like II"/>
    <property type="match status" value="1"/>
</dbReference>
<keyword evidence="3" id="KW-0238">DNA-binding</keyword>
<feature type="domain" description="HTH lysR-type" evidence="5">
    <location>
        <begin position="1"/>
        <end position="58"/>
    </location>
</feature>
<dbReference type="Pfam" id="PF00126">
    <property type="entry name" value="HTH_1"/>
    <property type="match status" value="1"/>
</dbReference>
<name>A0A3B0RCN5_9ZZZZ</name>
<sequence>MNWDDLRVFDAAARLRGVTAAARALGLSQPQMSRRLRRFEDRMGARLFDRTPNGLMLTPAGEKLLPIIQNMREIAENVERVQPELASKAQKVVRISLDELREHFIARHMSWLQQQIGDVEIELYSAQLHLNHASRETEIQLRSCLPESETLIARKMANISYHTYVSRDYKEKANLPPLQDPNWIGFSPDRLWYPEIKQWMDSNLAAAPIVRCNTITGQLNAAISGAGYAILPAFMADPVAQLQRVTGLENIYTSTEHLIVHRDLLREPA</sequence>
<dbReference type="PANTHER" id="PTHR30537:SF3">
    <property type="entry name" value="TRANSCRIPTIONAL REGULATORY PROTEIN"/>
    <property type="match status" value="1"/>
</dbReference>
<dbReference type="EMBL" id="UOEC01000011">
    <property type="protein sequence ID" value="VAV86676.1"/>
    <property type="molecule type" value="Genomic_DNA"/>
</dbReference>
<gene>
    <name evidence="6" type="ORF">MNBD_ALPHA08-506</name>
</gene>
<dbReference type="GO" id="GO:0006351">
    <property type="term" value="P:DNA-templated transcription"/>
    <property type="evidence" value="ECO:0007669"/>
    <property type="project" value="TreeGrafter"/>
</dbReference>
<evidence type="ECO:0000256" key="4">
    <source>
        <dbReference type="ARBA" id="ARBA00023163"/>
    </source>
</evidence>
<feature type="non-terminal residue" evidence="6">
    <location>
        <position position="269"/>
    </location>
</feature>
<dbReference type="InterPro" id="IPR036388">
    <property type="entry name" value="WH-like_DNA-bd_sf"/>
</dbReference>